<keyword evidence="3" id="KW-1185">Reference proteome</keyword>
<sequence length="140" mass="15602">MMTPTVAGVDASGQLFLHLRQLTPCRILDPHKNNKVRLEGRAQASSHKPTRPTPSPVQAPGSRPSIRPACLSDIPIRKCRSDAQTLISHRGFLLRNKPARFGHHGCLRRCLKYCPLHFCTAQHAETLFPPSSIPCRQRIA</sequence>
<evidence type="ECO:0000313" key="2">
    <source>
        <dbReference type="EMBL" id="KAF2156968.1"/>
    </source>
</evidence>
<proteinExistence type="predicted"/>
<protein>
    <submittedName>
        <fullName evidence="2">Uncharacterized protein</fullName>
    </submittedName>
</protein>
<dbReference type="AlphaFoldDB" id="A0A9P4J7U4"/>
<comment type="caution">
    <text evidence="2">The sequence shown here is derived from an EMBL/GenBank/DDBJ whole genome shotgun (WGS) entry which is preliminary data.</text>
</comment>
<reference evidence="2" key="1">
    <citation type="journal article" date="2020" name="Stud. Mycol.">
        <title>101 Dothideomycetes genomes: a test case for predicting lifestyles and emergence of pathogens.</title>
        <authorList>
            <person name="Haridas S."/>
            <person name="Albert R."/>
            <person name="Binder M."/>
            <person name="Bloem J."/>
            <person name="Labutti K."/>
            <person name="Salamov A."/>
            <person name="Andreopoulos B."/>
            <person name="Baker S."/>
            <person name="Barry K."/>
            <person name="Bills G."/>
            <person name="Bluhm B."/>
            <person name="Cannon C."/>
            <person name="Castanera R."/>
            <person name="Culley D."/>
            <person name="Daum C."/>
            <person name="Ezra D."/>
            <person name="Gonzalez J."/>
            <person name="Henrissat B."/>
            <person name="Kuo A."/>
            <person name="Liang C."/>
            <person name="Lipzen A."/>
            <person name="Lutzoni F."/>
            <person name="Magnuson J."/>
            <person name="Mondo S."/>
            <person name="Nolan M."/>
            <person name="Ohm R."/>
            <person name="Pangilinan J."/>
            <person name="Park H.-J."/>
            <person name="Ramirez L."/>
            <person name="Alfaro M."/>
            <person name="Sun H."/>
            <person name="Tritt A."/>
            <person name="Yoshinaga Y."/>
            <person name="Zwiers L.-H."/>
            <person name="Turgeon B."/>
            <person name="Goodwin S."/>
            <person name="Spatafora J."/>
            <person name="Crous P."/>
            <person name="Grigoriev I."/>
        </authorList>
    </citation>
    <scope>NUCLEOTIDE SEQUENCE</scope>
    <source>
        <strain evidence="2">CBS 260.36</strain>
    </source>
</reference>
<accession>A0A9P4J7U4</accession>
<organism evidence="2 3">
    <name type="scientific">Myriangium duriaei CBS 260.36</name>
    <dbReference type="NCBI Taxonomy" id="1168546"/>
    <lineage>
        <taxon>Eukaryota</taxon>
        <taxon>Fungi</taxon>
        <taxon>Dikarya</taxon>
        <taxon>Ascomycota</taxon>
        <taxon>Pezizomycotina</taxon>
        <taxon>Dothideomycetes</taxon>
        <taxon>Dothideomycetidae</taxon>
        <taxon>Myriangiales</taxon>
        <taxon>Myriangiaceae</taxon>
        <taxon>Myriangium</taxon>
    </lineage>
</organism>
<feature type="region of interest" description="Disordered" evidence="1">
    <location>
        <begin position="39"/>
        <end position="66"/>
    </location>
</feature>
<name>A0A9P4J7U4_9PEZI</name>
<gene>
    <name evidence="2" type="ORF">K461DRAFT_8168</name>
</gene>
<dbReference type="Proteomes" id="UP000799439">
    <property type="component" value="Unassembled WGS sequence"/>
</dbReference>
<evidence type="ECO:0000256" key="1">
    <source>
        <dbReference type="SAM" id="MobiDB-lite"/>
    </source>
</evidence>
<dbReference type="EMBL" id="ML996081">
    <property type="protein sequence ID" value="KAF2156968.1"/>
    <property type="molecule type" value="Genomic_DNA"/>
</dbReference>
<evidence type="ECO:0000313" key="3">
    <source>
        <dbReference type="Proteomes" id="UP000799439"/>
    </source>
</evidence>